<accession>A0ABV7CNV2</accession>
<feature type="domain" description="N-acetyltransferase" evidence="3">
    <location>
        <begin position="6"/>
        <end position="153"/>
    </location>
</feature>
<dbReference type="PANTHER" id="PTHR43877:SF2">
    <property type="entry name" value="AMINOALKYLPHOSPHONATE N-ACETYLTRANSFERASE-RELATED"/>
    <property type="match status" value="1"/>
</dbReference>
<keyword evidence="2 4" id="KW-0012">Acyltransferase</keyword>
<dbReference type="EMBL" id="JBHRSD010000039">
    <property type="protein sequence ID" value="MFC3034359.1"/>
    <property type="molecule type" value="Genomic_DNA"/>
</dbReference>
<comment type="caution">
    <text evidence="4">The sequence shown here is derived from an EMBL/GenBank/DDBJ whole genome shotgun (WGS) entry which is preliminary data.</text>
</comment>
<dbReference type="InterPro" id="IPR050832">
    <property type="entry name" value="Bact_Acetyltransf"/>
</dbReference>
<dbReference type="PANTHER" id="PTHR43877">
    <property type="entry name" value="AMINOALKYLPHOSPHONATE N-ACETYLTRANSFERASE-RELATED-RELATED"/>
    <property type="match status" value="1"/>
</dbReference>
<evidence type="ECO:0000256" key="1">
    <source>
        <dbReference type="ARBA" id="ARBA00022679"/>
    </source>
</evidence>
<evidence type="ECO:0000313" key="4">
    <source>
        <dbReference type="EMBL" id="MFC3034359.1"/>
    </source>
</evidence>
<dbReference type="EC" id="2.3.1.-" evidence="4"/>
<dbReference type="InterPro" id="IPR016181">
    <property type="entry name" value="Acyl_CoA_acyltransferase"/>
</dbReference>
<dbReference type="Pfam" id="PF13508">
    <property type="entry name" value="Acetyltransf_7"/>
    <property type="match status" value="1"/>
</dbReference>
<sequence length="153" mass="17175">MTKKSVEIKVATAQDCMAVATLFDKYRQFYQQQSDLNSAMQFIDARISRCDSVILLASDASGAVGILQVYPTFSSISMANVWLINDLYVCESARGQGIAKRLINTCIELATVQQVKLLRISTEFSNTAASTLYEQIGFEKDTRFQHYNFFIKG</sequence>
<evidence type="ECO:0000259" key="3">
    <source>
        <dbReference type="PROSITE" id="PS51186"/>
    </source>
</evidence>
<reference evidence="5" key="1">
    <citation type="journal article" date="2019" name="Int. J. Syst. Evol. Microbiol.">
        <title>The Global Catalogue of Microorganisms (GCM) 10K type strain sequencing project: providing services to taxonomists for standard genome sequencing and annotation.</title>
        <authorList>
            <consortium name="The Broad Institute Genomics Platform"/>
            <consortium name="The Broad Institute Genome Sequencing Center for Infectious Disease"/>
            <person name="Wu L."/>
            <person name="Ma J."/>
        </authorList>
    </citation>
    <scope>NUCLEOTIDE SEQUENCE [LARGE SCALE GENOMIC DNA]</scope>
    <source>
        <strain evidence="5">KCTC 42730</strain>
    </source>
</reference>
<keyword evidence="5" id="KW-1185">Reference proteome</keyword>
<dbReference type="PROSITE" id="PS51186">
    <property type="entry name" value="GNAT"/>
    <property type="match status" value="1"/>
</dbReference>
<organism evidence="4 5">
    <name type="scientific">Pseudoalteromonas fenneropenaei</name>
    <dbReference type="NCBI Taxonomy" id="1737459"/>
    <lineage>
        <taxon>Bacteria</taxon>
        <taxon>Pseudomonadati</taxon>
        <taxon>Pseudomonadota</taxon>
        <taxon>Gammaproteobacteria</taxon>
        <taxon>Alteromonadales</taxon>
        <taxon>Pseudoalteromonadaceae</taxon>
        <taxon>Pseudoalteromonas</taxon>
    </lineage>
</organism>
<keyword evidence="1 4" id="KW-0808">Transferase</keyword>
<evidence type="ECO:0000313" key="5">
    <source>
        <dbReference type="Proteomes" id="UP001595453"/>
    </source>
</evidence>
<dbReference type="SUPFAM" id="SSF55729">
    <property type="entry name" value="Acyl-CoA N-acyltransferases (Nat)"/>
    <property type="match status" value="1"/>
</dbReference>
<dbReference type="InterPro" id="IPR000182">
    <property type="entry name" value="GNAT_dom"/>
</dbReference>
<dbReference type="RefSeq" id="WP_377127499.1">
    <property type="nucleotide sequence ID" value="NZ_JBHRSD010000039.1"/>
</dbReference>
<dbReference type="CDD" id="cd04301">
    <property type="entry name" value="NAT_SF"/>
    <property type="match status" value="1"/>
</dbReference>
<dbReference type="Proteomes" id="UP001595453">
    <property type="component" value="Unassembled WGS sequence"/>
</dbReference>
<dbReference type="GO" id="GO:0016746">
    <property type="term" value="F:acyltransferase activity"/>
    <property type="evidence" value="ECO:0007669"/>
    <property type="project" value="UniProtKB-KW"/>
</dbReference>
<name>A0ABV7CNV2_9GAMM</name>
<evidence type="ECO:0000256" key="2">
    <source>
        <dbReference type="ARBA" id="ARBA00023315"/>
    </source>
</evidence>
<proteinExistence type="predicted"/>
<protein>
    <submittedName>
        <fullName evidence="4">GNAT family N-acetyltransferase</fullName>
        <ecNumber evidence="4">2.3.1.-</ecNumber>
    </submittedName>
</protein>
<dbReference type="Gene3D" id="3.40.630.30">
    <property type="match status" value="1"/>
</dbReference>
<gene>
    <name evidence="4" type="ORF">ACFOEE_17775</name>
</gene>